<proteinExistence type="predicted"/>
<gene>
    <name evidence="2" type="ORF">LEP48_16040</name>
</gene>
<accession>A0ABS7ZMG2</accession>
<comment type="caution">
    <text evidence="2">The sequence shown here is derived from an EMBL/GenBank/DDBJ whole genome shotgun (WGS) entry which is preliminary data.</text>
</comment>
<dbReference type="EMBL" id="JAIXCQ010000013">
    <property type="protein sequence ID" value="MCA5894849.1"/>
    <property type="molecule type" value="Genomic_DNA"/>
</dbReference>
<feature type="region of interest" description="Disordered" evidence="1">
    <location>
        <begin position="1"/>
        <end position="28"/>
    </location>
</feature>
<evidence type="ECO:0000256" key="1">
    <source>
        <dbReference type="SAM" id="MobiDB-lite"/>
    </source>
</evidence>
<evidence type="ECO:0000313" key="2">
    <source>
        <dbReference type="EMBL" id="MCA5894849.1"/>
    </source>
</evidence>
<protein>
    <submittedName>
        <fullName evidence="2">Uncharacterized protein</fullName>
    </submittedName>
</protein>
<dbReference type="Proteomes" id="UP001319870">
    <property type="component" value="Unassembled WGS sequence"/>
</dbReference>
<keyword evidence="3" id="KW-1185">Reference proteome</keyword>
<evidence type="ECO:0000313" key="3">
    <source>
        <dbReference type="Proteomes" id="UP001319870"/>
    </source>
</evidence>
<feature type="compositionally biased region" description="Low complexity" evidence="1">
    <location>
        <begin position="1"/>
        <end position="19"/>
    </location>
</feature>
<organism evidence="2 3">
    <name type="scientific">Isoptericola luteus</name>
    <dbReference type="NCBI Taxonomy" id="2879484"/>
    <lineage>
        <taxon>Bacteria</taxon>
        <taxon>Bacillati</taxon>
        <taxon>Actinomycetota</taxon>
        <taxon>Actinomycetes</taxon>
        <taxon>Micrococcales</taxon>
        <taxon>Promicromonosporaceae</taxon>
        <taxon>Isoptericola</taxon>
    </lineage>
</organism>
<name>A0ABS7ZMG2_9MICO</name>
<dbReference type="RefSeq" id="WP_225566581.1">
    <property type="nucleotide sequence ID" value="NZ_JAIXCQ010000013.1"/>
</dbReference>
<reference evidence="2 3" key="1">
    <citation type="submission" date="2021-09" db="EMBL/GenBank/DDBJ databases">
        <title>Isoptericola luteus sp. nov., a novel bacterium isolated from Harbin, the capital city of Heilongjiang province.</title>
        <authorList>
            <person name="Li J."/>
        </authorList>
    </citation>
    <scope>NUCLEOTIDE SEQUENCE [LARGE SCALE GENOMIC DNA]</scope>
    <source>
        <strain evidence="2 3">NEAU-Y5</strain>
    </source>
</reference>
<sequence>MTRMSSPPRPSTASATSRRQNSSSRMLACRRPQAANITIDRFDGDLAVVTYDYRSSTEEGTVSSQPWVLEDGEWKFDGC</sequence>